<dbReference type="GO" id="GO:0008379">
    <property type="term" value="F:thioredoxin peroxidase activity"/>
    <property type="evidence" value="ECO:0007669"/>
    <property type="project" value="TreeGrafter"/>
</dbReference>
<reference evidence="15" key="1">
    <citation type="submission" date="2025-08" db="UniProtKB">
        <authorList>
            <consortium name="RefSeq"/>
        </authorList>
    </citation>
    <scope>IDENTIFICATION</scope>
    <source>
        <tissue evidence="15">Gonads</tissue>
    </source>
</reference>
<evidence type="ECO:0000256" key="12">
    <source>
        <dbReference type="ARBA" id="ARBA00079296"/>
    </source>
</evidence>
<dbReference type="Pfam" id="PF00578">
    <property type="entry name" value="AhpC-TSA"/>
    <property type="match status" value="1"/>
</dbReference>
<dbReference type="GO" id="GO:0033554">
    <property type="term" value="P:cellular response to stress"/>
    <property type="evidence" value="ECO:0007669"/>
    <property type="project" value="TreeGrafter"/>
</dbReference>
<keyword evidence="6" id="KW-0560">Oxidoreductase</keyword>
<keyword evidence="8" id="KW-0676">Redox-active center</keyword>
<dbReference type="OrthoDB" id="185659at2759"/>
<comment type="similarity">
    <text evidence="1">Belongs to the peroxiredoxin family. AhpC/Prx1 subfamily.</text>
</comment>
<dbReference type="STRING" id="7574.A0A1S3IMI6"/>
<keyword evidence="14" id="KW-1185">Reference proteome</keyword>
<evidence type="ECO:0000256" key="11">
    <source>
        <dbReference type="ARBA" id="ARBA00078288"/>
    </source>
</evidence>
<keyword evidence="5" id="KW-0049">Antioxidant</keyword>
<dbReference type="GO" id="GO:0045454">
    <property type="term" value="P:cell redox homeostasis"/>
    <property type="evidence" value="ECO:0007669"/>
    <property type="project" value="TreeGrafter"/>
</dbReference>
<accession>A0A1S3IMI6</accession>
<dbReference type="InParanoid" id="A0A1S3IMI6"/>
<dbReference type="PROSITE" id="PS51352">
    <property type="entry name" value="THIOREDOXIN_2"/>
    <property type="match status" value="1"/>
</dbReference>
<dbReference type="GeneID" id="106165694"/>
<dbReference type="PANTHER" id="PTHR10681">
    <property type="entry name" value="THIOREDOXIN PEROXIDASE"/>
    <property type="match status" value="1"/>
</dbReference>
<dbReference type="FunCoup" id="A0A1S3IMI6">
    <property type="interactions" value="1151"/>
</dbReference>
<dbReference type="InterPro" id="IPR050217">
    <property type="entry name" value="Peroxiredoxin"/>
</dbReference>
<dbReference type="GO" id="GO:0005739">
    <property type="term" value="C:mitochondrion"/>
    <property type="evidence" value="ECO:0007669"/>
    <property type="project" value="TreeGrafter"/>
</dbReference>
<keyword evidence="7" id="KW-1015">Disulfide bond</keyword>
<dbReference type="GO" id="GO:0042744">
    <property type="term" value="P:hydrogen peroxide catabolic process"/>
    <property type="evidence" value="ECO:0007669"/>
    <property type="project" value="TreeGrafter"/>
</dbReference>
<dbReference type="InterPro" id="IPR019479">
    <property type="entry name" value="Peroxiredoxin_C"/>
</dbReference>
<dbReference type="FunFam" id="3.40.30.10:FF:000003">
    <property type="entry name" value="Peroxiredoxin 1"/>
    <property type="match status" value="1"/>
</dbReference>
<gene>
    <name evidence="15" type="primary">LOC106165694</name>
</gene>
<evidence type="ECO:0000259" key="13">
    <source>
        <dbReference type="PROSITE" id="PS51352"/>
    </source>
</evidence>
<dbReference type="Gene3D" id="3.40.30.10">
    <property type="entry name" value="Glutaredoxin"/>
    <property type="match status" value="1"/>
</dbReference>
<evidence type="ECO:0000256" key="7">
    <source>
        <dbReference type="ARBA" id="ARBA00023157"/>
    </source>
</evidence>
<dbReference type="InterPro" id="IPR036249">
    <property type="entry name" value="Thioredoxin-like_sf"/>
</dbReference>
<evidence type="ECO:0000256" key="5">
    <source>
        <dbReference type="ARBA" id="ARBA00022862"/>
    </source>
</evidence>
<evidence type="ECO:0000256" key="8">
    <source>
        <dbReference type="ARBA" id="ARBA00023284"/>
    </source>
</evidence>
<dbReference type="Proteomes" id="UP000085678">
    <property type="component" value="Unplaced"/>
</dbReference>
<dbReference type="InterPro" id="IPR000866">
    <property type="entry name" value="AhpC/TSA"/>
</dbReference>
<dbReference type="SUPFAM" id="SSF52833">
    <property type="entry name" value="Thioredoxin-like"/>
    <property type="match status" value="1"/>
</dbReference>
<dbReference type="PANTHER" id="PTHR10681:SF128">
    <property type="entry name" value="THIOREDOXIN-DEPENDENT PEROXIDE REDUCTASE, MITOCHONDRIAL"/>
    <property type="match status" value="1"/>
</dbReference>
<evidence type="ECO:0000256" key="3">
    <source>
        <dbReference type="ARBA" id="ARBA00018824"/>
    </source>
</evidence>
<proteinExistence type="inferred from homology"/>
<evidence type="ECO:0000256" key="9">
    <source>
        <dbReference type="ARBA" id="ARBA00032077"/>
    </source>
</evidence>
<dbReference type="EC" id="1.11.1.24" evidence="2"/>
<protein>
    <recommendedName>
        <fullName evidence="3">Thioredoxin peroxidase</fullName>
        <ecNumber evidence="2">1.11.1.24</ecNumber>
    </recommendedName>
    <alternativeName>
        <fullName evidence="9">Peroxiredoxin</fullName>
    </alternativeName>
    <alternativeName>
        <fullName evidence="11">Thioredoxin-dependent peroxide reductase</fullName>
    </alternativeName>
    <alternativeName>
        <fullName evidence="12">Thioredoxin-dependent peroxiredoxin</fullName>
    </alternativeName>
</protein>
<evidence type="ECO:0000256" key="4">
    <source>
        <dbReference type="ARBA" id="ARBA00022559"/>
    </source>
</evidence>
<evidence type="ECO:0000313" key="15">
    <source>
        <dbReference type="RefSeq" id="XP_013399450.1"/>
    </source>
</evidence>
<comment type="catalytic activity">
    <reaction evidence="10">
        <text>a hydroperoxide + [thioredoxin]-dithiol = an alcohol + [thioredoxin]-disulfide + H2O</text>
        <dbReference type="Rhea" id="RHEA:62620"/>
        <dbReference type="Rhea" id="RHEA-COMP:10698"/>
        <dbReference type="Rhea" id="RHEA-COMP:10700"/>
        <dbReference type="ChEBI" id="CHEBI:15377"/>
        <dbReference type="ChEBI" id="CHEBI:29950"/>
        <dbReference type="ChEBI" id="CHEBI:30879"/>
        <dbReference type="ChEBI" id="CHEBI:35924"/>
        <dbReference type="ChEBI" id="CHEBI:50058"/>
        <dbReference type="EC" id="1.11.1.24"/>
    </reaction>
</comment>
<dbReference type="AlphaFoldDB" id="A0A1S3IMI6"/>
<dbReference type="InterPro" id="IPR013766">
    <property type="entry name" value="Thioredoxin_domain"/>
</dbReference>
<dbReference type="GO" id="GO:0005829">
    <property type="term" value="C:cytosol"/>
    <property type="evidence" value="ECO:0007669"/>
    <property type="project" value="TreeGrafter"/>
</dbReference>
<dbReference type="KEGG" id="lak:106165694"/>
<evidence type="ECO:0000256" key="1">
    <source>
        <dbReference type="ARBA" id="ARBA00009796"/>
    </source>
</evidence>
<evidence type="ECO:0000256" key="6">
    <source>
        <dbReference type="ARBA" id="ARBA00023002"/>
    </source>
</evidence>
<organism evidence="14 15">
    <name type="scientific">Lingula anatina</name>
    <name type="common">Brachiopod</name>
    <name type="synonym">Lingula unguis</name>
    <dbReference type="NCBI Taxonomy" id="7574"/>
    <lineage>
        <taxon>Eukaryota</taxon>
        <taxon>Metazoa</taxon>
        <taxon>Spiralia</taxon>
        <taxon>Lophotrochozoa</taxon>
        <taxon>Brachiopoda</taxon>
        <taxon>Linguliformea</taxon>
        <taxon>Lingulata</taxon>
        <taxon>Lingulida</taxon>
        <taxon>Linguloidea</taxon>
        <taxon>Lingulidae</taxon>
        <taxon>Lingula</taxon>
    </lineage>
</organism>
<dbReference type="CDD" id="cd03015">
    <property type="entry name" value="PRX_Typ2cys"/>
    <property type="match status" value="1"/>
</dbReference>
<sequence>MRLLCGFIKTDRLHGSLIVKLQTSLAPKLVPRVGVITGSQRYLHVTPNRFEAKVQQPAPDFKGEAAVDGAIKELNLTDYRGKYLILLFYPQDFTFVCPTELIAFSDRIAEFHAINTEVIGVSTDSVFSHLAWINTPKKEGGLGECKYPLLSDFKKTIATDYGVLLEEKGVALRGLFLIDPNGLVRHMTVNDLPVGRSVDEALRTVQAFQFVEEHGEVCPANWQPDSPTITPTLEGSREYFTQVN</sequence>
<evidence type="ECO:0000313" key="14">
    <source>
        <dbReference type="Proteomes" id="UP000085678"/>
    </source>
</evidence>
<keyword evidence="4" id="KW-0575">Peroxidase</keyword>
<dbReference type="GO" id="GO:0006979">
    <property type="term" value="P:response to oxidative stress"/>
    <property type="evidence" value="ECO:0007669"/>
    <property type="project" value="TreeGrafter"/>
</dbReference>
<name>A0A1S3IMI6_LINAN</name>
<dbReference type="RefSeq" id="XP_013399450.1">
    <property type="nucleotide sequence ID" value="XM_013543996.1"/>
</dbReference>
<feature type="domain" description="Thioredoxin" evidence="13">
    <location>
        <begin position="52"/>
        <end position="210"/>
    </location>
</feature>
<evidence type="ECO:0000256" key="2">
    <source>
        <dbReference type="ARBA" id="ARBA00013017"/>
    </source>
</evidence>
<evidence type="ECO:0000256" key="10">
    <source>
        <dbReference type="ARBA" id="ARBA00049091"/>
    </source>
</evidence>
<dbReference type="Pfam" id="PF10417">
    <property type="entry name" value="1-cysPrx_C"/>
    <property type="match status" value="1"/>
</dbReference>